<dbReference type="PANTHER" id="PTHR43540">
    <property type="entry name" value="PEROXYUREIDOACRYLATE/UREIDOACRYLATE AMIDOHYDROLASE-RELATED"/>
    <property type="match status" value="1"/>
</dbReference>
<dbReference type="Gene3D" id="3.40.50.850">
    <property type="entry name" value="Isochorismatase-like"/>
    <property type="match status" value="1"/>
</dbReference>
<name>A0A383EYD9_9ZZZZ</name>
<reference evidence="3" key="1">
    <citation type="submission" date="2018-05" db="EMBL/GenBank/DDBJ databases">
        <authorList>
            <person name="Lanie J.A."/>
            <person name="Ng W.-L."/>
            <person name="Kazmierczak K.M."/>
            <person name="Andrzejewski T.M."/>
            <person name="Davidsen T.M."/>
            <person name="Wayne K.J."/>
            <person name="Tettelin H."/>
            <person name="Glass J.I."/>
            <person name="Rusch D."/>
            <person name="Podicherti R."/>
            <person name="Tsui H.-C.T."/>
            <person name="Winkler M.E."/>
        </authorList>
    </citation>
    <scope>NUCLEOTIDE SEQUENCE</scope>
</reference>
<dbReference type="SUPFAM" id="SSF52499">
    <property type="entry name" value="Isochorismatase-like hydrolases"/>
    <property type="match status" value="1"/>
</dbReference>
<sequence>MIPRIGFYSAYVDSLFAADAIGCGFYGGIIYNRDQRLCCPLRYITPSLEGLSVVPGTAVGIKTSNQGDTSMNKSSTAGILIGYQNDYFAPDGILTGVIEESSKNNHVVENTLDLLRTVELPMYITTPIIFSDDYSELVDPVGILKTITEVGAFKKGTTGSETIPELEEFRGKITEIPGKQGLNAFVNTDLEATLRQNNIDHVVLAGAVASICIDSTGR</sequence>
<dbReference type="InterPro" id="IPR000868">
    <property type="entry name" value="Isochorismatase-like_dom"/>
</dbReference>
<evidence type="ECO:0000256" key="1">
    <source>
        <dbReference type="ARBA" id="ARBA00022801"/>
    </source>
</evidence>
<proteinExistence type="predicted"/>
<dbReference type="InterPro" id="IPR036380">
    <property type="entry name" value="Isochorismatase-like_sf"/>
</dbReference>
<evidence type="ECO:0000259" key="2">
    <source>
        <dbReference type="Pfam" id="PF00857"/>
    </source>
</evidence>
<dbReference type="PANTHER" id="PTHR43540:SF16">
    <property type="entry name" value="ISOCHORISMATASE-LIKE DOMAIN-CONTAINING PROTEIN"/>
    <property type="match status" value="1"/>
</dbReference>
<evidence type="ECO:0000313" key="3">
    <source>
        <dbReference type="EMBL" id="SVE61138.1"/>
    </source>
</evidence>
<dbReference type="CDD" id="cd00431">
    <property type="entry name" value="cysteine_hydrolases"/>
    <property type="match status" value="1"/>
</dbReference>
<dbReference type="GO" id="GO:0016787">
    <property type="term" value="F:hydrolase activity"/>
    <property type="evidence" value="ECO:0007669"/>
    <property type="project" value="UniProtKB-KW"/>
</dbReference>
<gene>
    <name evidence="3" type="ORF">METZ01_LOCUS513992</name>
</gene>
<dbReference type="InterPro" id="IPR050272">
    <property type="entry name" value="Isochorismatase-like_hydrls"/>
</dbReference>
<keyword evidence="1" id="KW-0378">Hydrolase</keyword>
<accession>A0A383EYD9</accession>
<dbReference type="AlphaFoldDB" id="A0A383EYD9"/>
<dbReference type="EMBL" id="UINC01229434">
    <property type="protein sequence ID" value="SVE61138.1"/>
    <property type="molecule type" value="Genomic_DNA"/>
</dbReference>
<protein>
    <recommendedName>
        <fullName evidence="2">Isochorismatase-like domain-containing protein</fullName>
    </recommendedName>
</protein>
<feature type="non-terminal residue" evidence="3">
    <location>
        <position position="218"/>
    </location>
</feature>
<dbReference type="Pfam" id="PF00857">
    <property type="entry name" value="Isochorismatase"/>
    <property type="match status" value="1"/>
</dbReference>
<feature type="domain" description="Isochorismatase-like" evidence="2">
    <location>
        <begin position="77"/>
        <end position="217"/>
    </location>
</feature>
<organism evidence="3">
    <name type="scientific">marine metagenome</name>
    <dbReference type="NCBI Taxonomy" id="408172"/>
    <lineage>
        <taxon>unclassified sequences</taxon>
        <taxon>metagenomes</taxon>
        <taxon>ecological metagenomes</taxon>
    </lineage>
</organism>